<proteinExistence type="predicted"/>
<accession>A0A1D8GG97</accession>
<dbReference type="GO" id="GO:0004803">
    <property type="term" value="F:transposase activity"/>
    <property type="evidence" value="ECO:0007669"/>
    <property type="project" value="InterPro"/>
</dbReference>
<dbReference type="RefSeq" id="WP_069976142.1">
    <property type="nucleotide sequence ID" value="NZ_VENK01000006.1"/>
</dbReference>
<dbReference type="PANTHER" id="PTHR34322">
    <property type="entry name" value="TRANSPOSASE, Y1_TNP DOMAIN-CONTAINING"/>
    <property type="match status" value="1"/>
</dbReference>
<dbReference type="KEGG" id="gfe:Gferi_10300"/>
<dbReference type="GO" id="GO:0006313">
    <property type="term" value="P:DNA transposition"/>
    <property type="evidence" value="ECO:0007669"/>
    <property type="project" value="InterPro"/>
</dbReference>
<dbReference type="AlphaFoldDB" id="A0A1D8GG97"/>
<dbReference type="OrthoDB" id="9788881at2"/>
<evidence type="ECO:0000259" key="1">
    <source>
        <dbReference type="SMART" id="SM01321"/>
    </source>
</evidence>
<dbReference type="EMBL" id="CP017269">
    <property type="protein sequence ID" value="AOT69940.1"/>
    <property type="molecule type" value="Genomic_DNA"/>
</dbReference>
<dbReference type="NCBIfam" id="NF047646">
    <property type="entry name" value="REP_Tyr_transpos"/>
    <property type="match status" value="1"/>
</dbReference>
<dbReference type="SUPFAM" id="SSF143422">
    <property type="entry name" value="Transposase IS200-like"/>
    <property type="match status" value="1"/>
</dbReference>
<dbReference type="STRING" id="1424294.Gferi_10300"/>
<reference evidence="2 3" key="1">
    <citation type="submission" date="2016-09" db="EMBL/GenBank/DDBJ databases">
        <title>Genomic analysis reveals versatility of anaerobic energy metabolism of Geosporobacter ferrireducens IRF9 of phylum Firmicutes.</title>
        <authorList>
            <person name="Kim S.-J."/>
        </authorList>
    </citation>
    <scope>NUCLEOTIDE SEQUENCE [LARGE SCALE GENOMIC DNA]</scope>
    <source>
        <strain evidence="2 3">IRF9</strain>
    </source>
</reference>
<sequence>MPRQKRVKSESGYYHIILRGNEKRNIFHNDEDKQYFIDILESKKEGYCYSIHAFCLMDNHLHLLMNEGEEDIAKIMKRITVSYVYYFNKKYKRVGHLFQDRFRSETVEEDRYILSLTRYIHQNPVKAGLVKRPEDYKWSSYNAYIYNNNCFSNVVDTDTVLGIFSKNVKTAKTLFHKYMREENADEFIDIEEKEEVLDEEEAKALYEKMLLNWGLDSKESASADLPEAFIREFKTKTNLSIRKIAAITGMNKDKINKTLRG</sequence>
<name>A0A1D8GG97_9FIRM</name>
<feature type="domain" description="Transposase IS200-like" evidence="1">
    <location>
        <begin position="9"/>
        <end position="123"/>
    </location>
</feature>
<dbReference type="PANTHER" id="PTHR34322:SF2">
    <property type="entry name" value="TRANSPOSASE IS200-LIKE DOMAIN-CONTAINING PROTEIN"/>
    <property type="match status" value="1"/>
</dbReference>
<protein>
    <submittedName>
        <fullName evidence="2">Transposase</fullName>
    </submittedName>
</protein>
<dbReference type="Gene3D" id="3.30.70.1290">
    <property type="entry name" value="Transposase IS200-like"/>
    <property type="match status" value="1"/>
</dbReference>
<dbReference type="Pfam" id="PF01797">
    <property type="entry name" value="Y1_Tnp"/>
    <property type="match status" value="1"/>
</dbReference>
<evidence type="ECO:0000313" key="2">
    <source>
        <dbReference type="EMBL" id="AOT69940.1"/>
    </source>
</evidence>
<keyword evidence="3" id="KW-1185">Reference proteome</keyword>
<dbReference type="GO" id="GO:0003677">
    <property type="term" value="F:DNA binding"/>
    <property type="evidence" value="ECO:0007669"/>
    <property type="project" value="InterPro"/>
</dbReference>
<evidence type="ECO:0000313" key="3">
    <source>
        <dbReference type="Proteomes" id="UP000095743"/>
    </source>
</evidence>
<dbReference type="InterPro" id="IPR036515">
    <property type="entry name" value="Transposase_17_sf"/>
</dbReference>
<organism evidence="2 3">
    <name type="scientific">Geosporobacter ferrireducens</name>
    <dbReference type="NCBI Taxonomy" id="1424294"/>
    <lineage>
        <taxon>Bacteria</taxon>
        <taxon>Bacillati</taxon>
        <taxon>Bacillota</taxon>
        <taxon>Clostridia</taxon>
        <taxon>Peptostreptococcales</taxon>
        <taxon>Thermotaleaceae</taxon>
        <taxon>Geosporobacter</taxon>
    </lineage>
</organism>
<dbReference type="SMART" id="SM01321">
    <property type="entry name" value="Y1_Tnp"/>
    <property type="match status" value="1"/>
</dbReference>
<gene>
    <name evidence="2" type="ORF">Gferi_10300</name>
</gene>
<dbReference type="InterPro" id="IPR002686">
    <property type="entry name" value="Transposase_17"/>
</dbReference>
<dbReference type="Proteomes" id="UP000095743">
    <property type="component" value="Chromosome"/>
</dbReference>